<dbReference type="InterPro" id="IPR036397">
    <property type="entry name" value="RNaseH_sf"/>
</dbReference>
<dbReference type="RefSeq" id="XP_014679567.1">
    <property type="nucleotide sequence ID" value="XM_014824081.1"/>
</dbReference>
<evidence type="ECO:0000259" key="1">
    <source>
        <dbReference type="Pfam" id="PF17921"/>
    </source>
</evidence>
<gene>
    <name evidence="3" type="primary">LOC106819449</name>
</gene>
<sequence>MEVPLLRSTFWTDSRITLAYIQNDAKRFKTFVANRVSLIRQHNDPAQWRHVKGKENSADVLLRGCSAESVPQSWFCGPSFLGEYKSTWPSDGRTSVDLMETDAEVKRDVSVAVASTANAVRHPMEALIEHYYSFYKLKKALSWLMRVRVSAELGDKSKLAGHTTASELARADEQVVRYAQGQTCKSEIAALMERGAVATSSPVKNLNPILNSRGILVVGGRLKHARMGYEAKHPVILSSAHKVSKMIAKECHDAAHLGTEWSLSRLRHKYWIVRARSLLKEVKHACVVCKKLYAPTHHQKMADLPPERGESGSPGFSCVGVDIFGPFYVKLGRLEVKRYGCLYTRLTVRAVHIEVLNSLETDAFLAVFFRFIARRGCPVKVFSDNGSAQ</sequence>
<dbReference type="GeneID" id="106819449"/>
<proteinExistence type="predicted"/>
<keyword evidence="2" id="KW-1185">Reference proteome</keyword>
<evidence type="ECO:0000313" key="2">
    <source>
        <dbReference type="Proteomes" id="UP000695022"/>
    </source>
</evidence>
<dbReference type="Pfam" id="PF17921">
    <property type="entry name" value="Integrase_H2C2"/>
    <property type="match status" value="1"/>
</dbReference>
<feature type="domain" description="Integrase zinc-binding" evidence="1">
    <location>
        <begin position="243"/>
        <end position="291"/>
    </location>
</feature>
<dbReference type="Gene3D" id="3.30.420.10">
    <property type="entry name" value="Ribonuclease H-like superfamily/Ribonuclease H"/>
    <property type="match status" value="1"/>
</dbReference>
<dbReference type="Proteomes" id="UP000695022">
    <property type="component" value="Unplaced"/>
</dbReference>
<accession>A0ABM1F546</accession>
<reference evidence="3" key="1">
    <citation type="submission" date="2025-08" db="UniProtKB">
        <authorList>
            <consortium name="RefSeq"/>
        </authorList>
    </citation>
    <scope>IDENTIFICATION</scope>
</reference>
<dbReference type="PANTHER" id="PTHR47331">
    <property type="entry name" value="PHD-TYPE DOMAIN-CONTAINING PROTEIN"/>
    <property type="match status" value="1"/>
</dbReference>
<dbReference type="PANTHER" id="PTHR47331:SF1">
    <property type="entry name" value="GAG-LIKE PROTEIN"/>
    <property type="match status" value="1"/>
</dbReference>
<dbReference type="Gene3D" id="1.10.340.70">
    <property type="match status" value="1"/>
</dbReference>
<organism evidence="2 3">
    <name type="scientific">Priapulus caudatus</name>
    <name type="common">Priapulid worm</name>
    <dbReference type="NCBI Taxonomy" id="37621"/>
    <lineage>
        <taxon>Eukaryota</taxon>
        <taxon>Metazoa</taxon>
        <taxon>Ecdysozoa</taxon>
        <taxon>Scalidophora</taxon>
        <taxon>Priapulida</taxon>
        <taxon>Priapulimorpha</taxon>
        <taxon>Priapulimorphida</taxon>
        <taxon>Priapulidae</taxon>
        <taxon>Priapulus</taxon>
    </lineage>
</organism>
<evidence type="ECO:0000313" key="3">
    <source>
        <dbReference type="RefSeq" id="XP_014679567.1"/>
    </source>
</evidence>
<dbReference type="InterPro" id="IPR041588">
    <property type="entry name" value="Integrase_H2C2"/>
</dbReference>
<name>A0ABM1F546_PRICU</name>
<protein>
    <submittedName>
        <fullName evidence="3">Uncharacterized protein LOC106819449</fullName>
    </submittedName>
</protein>